<dbReference type="CTD" id="1907"/>
<dbReference type="GO" id="GO:0005179">
    <property type="term" value="F:hormone activity"/>
    <property type="evidence" value="ECO:0007669"/>
    <property type="project" value="TreeGrafter"/>
</dbReference>
<accession>A0A6P8S4S4</accession>
<dbReference type="PANTHER" id="PTHR13874">
    <property type="entry name" value="ENDOTHELIN"/>
    <property type="match status" value="1"/>
</dbReference>
<evidence type="ECO:0000256" key="5">
    <source>
        <dbReference type="ARBA" id="ARBA00023322"/>
    </source>
</evidence>
<feature type="chain" id="PRO_5027746401" evidence="6">
    <location>
        <begin position="32"/>
        <end position="179"/>
    </location>
</feature>
<gene>
    <name evidence="9" type="primary">EDN2</name>
</gene>
<evidence type="ECO:0000256" key="6">
    <source>
        <dbReference type="SAM" id="SignalP"/>
    </source>
</evidence>
<dbReference type="GO" id="GO:0019229">
    <property type="term" value="P:regulation of vasoconstriction"/>
    <property type="evidence" value="ECO:0007669"/>
    <property type="project" value="InterPro"/>
</dbReference>
<dbReference type="GO" id="GO:0006874">
    <property type="term" value="P:intracellular calcium ion homeostasis"/>
    <property type="evidence" value="ECO:0007669"/>
    <property type="project" value="TreeGrafter"/>
</dbReference>
<comment type="subcellular location">
    <subcellularLocation>
        <location evidence="1">Secreted</location>
    </subcellularLocation>
</comment>
<feature type="signal peptide" evidence="6">
    <location>
        <begin position="1"/>
        <end position="31"/>
    </location>
</feature>
<dbReference type="AlphaFoldDB" id="A0A6P8S4S4"/>
<dbReference type="OrthoDB" id="9362154at2759"/>
<evidence type="ECO:0000259" key="7">
    <source>
        <dbReference type="SMART" id="SM00272"/>
    </source>
</evidence>
<proteinExistence type="inferred from homology"/>
<dbReference type="SMART" id="SM00272">
    <property type="entry name" value="END"/>
    <property type="match status" value="2"/>
</dbReference>
<keyword evidence="4" id="KW-0838">Vasoactive</keyword>
<evidence type="ECO:0000256" key="3">
    <source>
        <dbReference type="ARBA" id="ARBA00022525"/>
    </source>
</evidence>
<evidence type="ECO:0000313" key="8">
    <source>
        <dbReference type="Proteomes" id="UP000515159"/>
    </source>
</evidence>
<keyword evidence="5" id="KW-0839">Vasoconstrictor</keyword>
<feature type="domain" description="Endothelin-like toxin" evidence="7">
    <location>
        <begin position="51"/>
        <end position="72"/>
    </location>
</feature>
<dbReference type="PROSITE" id="PS00270">
    <property type="entry name" value="ENDOTHELIN"/>
    <property type="match status" value="2"/>
</dbReference>
<dbReference type="Proteomes" id="UP000515159">
    <property type="component" value="Chromosome 8"/>
</dbReference>
<dbReference type="GO" id="GO:0005615">
    <property type="term" value="C:extracellular space"/>
    <property type="evidence" value="ECO:0007669"/>
    <property type="project" value="TreeGrafter"/>
</dbReference>
<sequence>MAKKQPEMAERSAGVLSVALCLCLVLQEGEGSAALDPRLAAASKHLPRSKRCSCNSWLDKECIYFCHLDIIWINTPGQTMPYGLGNPPKRRKRSLARCECSSFRDGSCATFCQSKPRYSRNSTIWKTDMLAARGRLNRERKQQGLLSVLRDVVVSNSLRTKWQLRSAEDSNLTSWKRKR</sequence>
<keyword evidence="3" id="KW-0964">Secreted</keyword>
<feature type="domain" description="Endothelin-like toxin" evidence="7">
    <location>
        <begin position="97"/>
        <end position="118"/>
    </location>
</feature>
<dbReference type="PRINTS" id="PR00365">
    <property type="entry name" value="ENDOTHELIN"/>
</dbReference>
<dbReference type="InParanoid" id="A0A6P8S4S4"/>
<dbReference type="GO" id="GO:0031708">
    <property type="term" value="F:endothelin B receptor binding"/>
    <property type="evidence" value="ECO:0007669"/>
    <property type="project" value="TreeGrafter"/>
</dbReference>
<evidence type="ECO:0000256" key="2">
    <source>
        <dbReference type="ARBA" id="ARBA00010959"/>
    </source>
</evidence>
<dbReference type="GO" id="GO:0014826">
    <property type="term" value="P:vein smooth muscle contraction"/>
    <property type="evidence" value="ECO:0007669"/>
    <property type="project" value="TreeGrafter"/>
</dbReference>
<dbReference type="Pfam" id="PF00322">
    <property type="entry name" value="Endothelin"/>
    <property type="match status" value="1"/>
</dbReference>
<keyword evidence="8" id="KW-1185">Reference proteome</keyword>
<reference evidence="9" key="1">
    <citation type="submission" date="2025-08" db="UniProtKB">
        <authorList>
            <consortium name="RefSeq"/>
        </authorList>
    </citation>
    <scope>IDENTIFICATION</scope>
</reference>
<evidence type="ECO:0000256" key="4">
    <source>
        <dbReference type="ARBA" id="ARBA00022858"/>
    </source>
</evidence>
<dbReference type="GO" id="GO:0003100">
    <property type="term" value="P:regulation of systemic arterial blood pressure by endothelin"/>
    <property type="evidence" value="ECO:0007669"/>
    <property type="project" value="TreeGrafter"/>
</dbReference>
<dbReference type="GeneID" id="117366165"/>
<evidence type="ECO:0000313" key="9">
    <source>
        <dbReference type="RefSeq" id="XP_033813230.1"/>
    </source>
</evidence>
<dbReference type="RefSeq" id="XP_033813230.1">
    <property type="nucleotide sequence ID" value="XM_033957339.1"/>
</dbReference>
<keyword evidence="6" id="KW-0732">Signal</keyword>
<dbReference type="InterPro" id="IPR001928">
    <property type="entry name" value="Endothln-like_toxin"/>
</dbReference>
<comment type="similarity">
    <text evidence="2">Belongs to the endothelin/sarafotoxin family.</text>
</comment>
<name>A0A6P8S4S4_GEOSA</name>
<dbReference type="InterPro" id="IPR019764">
    <property type="entry name" value="Endothelin_toxin_CS"/>
</dbReference>
<protein>
    <submittedName>
        <fullName evidence="9">Endothelin-2</fullName>
    </submittedName>
</protein>
<dbReference type="PANTHER" id="PTHR13874:SF9">
    <property type="entry name" value="ENDOTHELIN-2"/>
    <property type="match status" value="1"/>
</dbReference>
<evidence type="ECO:0000256" key="1">
    <source>
        <dbReference type="ARBA" id="ARBA00004613"/>
    </source>
</evidence>
<dbReference type="InterPro" id="IPR020475">
    <property type="entry name" value="Endothelin"/>
</dbReference>
<organism evidence="8 9">
    <name type="scientific">Geotrypetes seraphini</name>
    <name type="common">Gaboon caecilian</name>
    <name type="synonym">Caecilia seraphini</name>
    <dbReference type="NCBI Taxonomy" id="260995"/>
    <lineage>
        <taxon>Eukaryota</taxon>
        <taxon>Metazoa</taxon>
        <taxon>Chordata</taxon>
        <taxon>Craniata</taxon>
        <taxon>Vertebrata</taxon>
        <taxon>Euteleostomi</taxon>
        <taxon>Amphibia</taxon>
        <taxon>Gymnophiona</taxon>
        <taxon>Geotrypetes</taxon>
    </lineage>
</organism>
<dbReference type="KEGG" id="gsh:117366165"/>